<proteinExistence type="predicted"/>
<dbReference type="EMBL" id="GG745353">
    <property type="protein sequence ID" value="KNE67370.1"/>
    <property type="molecule type" value="Genomic_DNA"/>
</dbReference>
<organism evidence="1 2">
    <name type="scientific">Allomyces macrogynus (strain ATCC 38327)</name>
    <name type="common">Allomyces javanicus var. macrogynus</name>
    <dbReference type="NCBI Taxonomy" id="578462"/>
    <lineage>
        <taxon>Eukaryota</taxon>
        <taxon>Fungi</taxon>
        <taxon>Fungi incertae sedis</taxon>
        <taxon>Blastocladiomycota</taxon>
        <taxon>Blastocladiomycetes</taxon>
        <taxon>Blastocladiales</taxon>
        <taxon>Blastocladiaceae</taxon>
        <taxon>Allomyces</taxon>
    </lineage>
</organism>
<protein>
    <recommendedName>
        <fullName evidence="3">Polymerase nucleotidyl transferase domain-containing protein</fullName>
    </recommendedName>
</protein>
<evidence type="ECO:0000313" key="2">
    <source>
        <dbReference type="Proteomes" id="UP000054350"/>
    </source>
</evidence>
<gene>
    <name evidence="1" type="ORF">AMAG_11837</name>
</gene>
<reference evidence="2" key="2">
    <citation type="submission" date="2009-11" db="EMBL/GenBank/DDBJ databases">
        <title>The Genome Sequence of Allomyces macrogynus strain ATCC 38327.</title>
        <authorList>
            <consortium name="The Broad Institute Genome Sequencing Platform"/>
            <person name="Russ C."/>
            <person name="Cuomo C."/>
            <person name="Shea T."/>
            <person name="Young S.K."/>
            <person name="Zeng Q."/>
            <person name="Koehrsen M."/>
            <person name="Haas B."/>
            <person name="Borodovsky M."/>
            <person name="Guigo R."/>
            <person name="Alvarado L."/>
            <person name="Berlin A."/>
            <person name="Borenstein D."/>
            <person name="Chen Z."/>
            <person name="Engels R."/>
            <person name="Freedman E."/>
            <person name="Gellesch M."/>
            <person name="Goldberg J."/>
            <person name="Griggs A."/>
            <person name="Gujja S."/>
            <person name="Heiman D."/>
            <person name="Hepburn T."/>
            <person name="Howarth C."/>
            <person name="Jen D."/>
            <person name="Larson L."/>
            <person name="Lewis B."/>
            <person name="Mehta T."/>
            <person name="Park D."/>
            <person name="Pearson M."/>
            <person name="Roberts A."/>
            <person name="Saif S."/>
            <person name="Shenoy N."/>
            <person name="Sisk P."/>
            <person name="Stolte C."/>
            <person name="Sykes S."/>
            <person name="Walk T."/>
            <person name="White J."/>
            <person name="Yandava C."/>
            <person name="Burger G."/>
            <person name="Gray M.W."/>
            <person name="Holland P.W.H."/>
            <person name="King N."/>
            <person name="Lang F.B.F."/>
            <person name="Roger A.J."/>
            <person name="Ruiz-Trillo I."/>
            <person name="Lander E."/>
            <person name="Nusbaum C."/>
        </authorList>
    </citation>
    <scope>NUCLEOTIDE SEQUENCE [LARGE SCALE GENOMIC DNA]</scope>
    <source>
        <strain evidence="2">ATCC 38327</strain>
    </source>
</reference>
<sequence>MTISQPALFHQFQHLVHAIDPQLADCMHLASGGLPDLGSAVSDVDVAVVHDDVNAVRSVLDVIAPASSEDDDEDDETGVTETHRDAQSVVYLVHGFPRPVNVYISSSEVDAMRAVVHRRIELALNAQFPTLASMAVALKKWSGVGTEEAWYRVLELGETFPVTDKDKTPWFAAMLDEKAVLDAARRQDAWARTYLARQLPKAHAATF</sequence>
<dbReference type="OrthoDB" id="5553232at2759"/>
<name>A0A0L0SY78_ALLM3</name>
<dbReference type="Proteomes" id="UP000054350">
    <property type="component" value="Unassembled WGS sequence"/>
</dbReference>
<reference evidence="1 2" key="1">
    <citation type="submission" date="2009-11" db="EMBL/GenBank/DDBJ databases">
        <title>Annotation of Allomyces macrogynus ATCC 38327.</title>
        <authorList>
            <consortium name="The Broad Institute Genome Sequencing Platform"/>
            <person name="Russ C."/>
            <person name="Cuomo C."/>
            <person name="Burger G."/>
            <person name="Gray M.W."/>
            <person name="Holland P.W.H."/>
            <person name="King N."/>
            <person name="Lang F.B.F."/>
            <person name="Roger A.J."/>
            <person name="Ruiz-Trillo I."/>
            <person name="Young S.K."/>
            <person name="Zeng Q."/>
            <person name="Gargeya S."/>
            <person name="Fitzgerald M."/>
            <person name="Haas B."/>
            <person name="Abouelleil A."/>
            <person name="Alvarado L."/>
            <person name="Arachchi H.M."/>
            <person name="Berlin A."/>
            <person name="Chapman S.B."/>
            <person name="Gearin G."/>
            <person name="Goldberg J."/>
            <person name="Griggs A."/>
            <person name="Gujja S."/>
            <person name="Hansen M."/>
            <person name="Heiman D."/>
            <person name="Howarth C."/>
            <person name="Larimer J."/>
            <person name="Lui A."/>
            <person name="MacDonald P.J.P."/>
            <person name="McCowen C."/>
            <person name="Montmayeur A."/>
            <person name="Murphy C."/>
            <person name="Neiman D."/>
            <person name="Pearson M."/>
            <person name="Priest M."/>
            <person name="Roberts A."/>
            <person name="Saif S."/>
            <person name="Shea T."/>
            <person name="Sisk P."/>
            <person name="Stolte C."/>
            <person name="Sykes S."/>
            <person name="Wortman J."/>
            <person name="Nusbaum C."/>
            <person name="Birren B."/>
        </authorList>
    </citation>
    <scope>NUCLEOTIDE SEQUENCE [LARGE SCALE GENOMIC DNA]</scope>
    <source>
        <strain evidence="1 2">ATCC 38327</strain>
    </source>
</reference>
<dbReference type="AlphaFoldDB" id="A0A0L0SY78"/>
<dbReference type="VEuPathDB" id="FungiDB:AMAG_11837"/>
<keyword evidence="2" id="KW-1185">Reference proteome</keyword>
<evidence type="ECO:0008006" key="3">
    <source>
        <dbReference type="Google" id="ProtNLM"/>
    </source>
</evidence>
<accession>A0A0L0SY78</accession>
<evidence type="ECO:0000313" key="1">
    <source>
        <dbReference type="EMBL" id="KNE67370.1"/>
    </source>
</evidence>